<dbReference type="AlphaFoldDB" id="E6QFJ5"/>
<accession>E6QFJ5</accession>
<name>E6QFJ5_9ZZZZ</name>
<comment type="caution">
    <text evidence="1">The sequence shown here is derived from an EMBL/GenBank/DDBJ whole genome shotgun (WGS) entry which is preliminary data.</text>
</comment>
<dbReference type="EMBL" id="CABP01000150">
    <property type="protein sequence ID" value="CBI05986.1"/>
    <property type="molecule type" value="Genomic_DNA"/>
</dbReference>
<organism evidence="1">
    <name type="scientific">mine drainage metagenome</name>
    <dbReference type="NCBI Taxonomy" id="410659"/>
    <lineage>
        <taxon>unclassified sequences</taxon>
        <taxon>metagenomes</taxon>
        <taxon>ecological metagenomes</taxon>
    </lineage>
</organism>
<proteinExistence type="predicted"/>
<protein>
    <submittedName>
        <fullName evidence="1">Uncharacterized protein</fullName>
    </submittedName>
</protein>
<evidence type="ECO:0000313" key="1">
    <source>
        <dbReference type="EMBL" id="CBI05986.1"/>
    </source>
</evidence>
<sequence>MCGNVWCVSRSCQLGGVIRSTFAGMHTRKHHPDNNQRGDGNASHYNDFLAVFAETPTAFDLSFDIDSRFAIAQLAGTVNGTAELRINGWGRLSGSCLERIRLIRLRIGPRRVVKIKHVFLLYAARAYQKLGWLPAWMVTTCL</sequence>
<reference evidence="1" key="1">
    <citation type="submission" date="2009-10" db="EMBL/GenBank/DDBJ databases">
        <title>Diversity of trophic interactions inside an arsenic-rich microbial ecosystem.</title>
        <authorList>
            <person name="Bertin P.N."/>
            <person name="Heinrich-Salmeron A."/>
            <person name="Pelletier E."/>
            <person name="Goulhen-Chollet F."/>
            <person name="Arsene-Ploetze F."/>
            <person name="Gallien S."/>
            <person name="Calteau A."/>
            <person name="Vallenet D."/>
            <person name="Casiot C."/>
            <person name="Chane-Woon-Ming B."/>
            <person name="Giloteaux L."/>
            <person name="Barakat M."/>
            <person name="Bonnefoy V."/>
            <person name="Bruneel O."/>
            <person name="Chandler M."/>
            <person name="Cleiss J."/>
            <person name="Duran R."/>
            <person name="Elbaz-Poulichet F."/>
            <person name="Fonknechten N."/>
            <person name="Lauga B."/>
            <person name="Mornico D."/>
            <person name="Ortet P."/>
            <person name="Schaeffer C."/>
            <person name="Siguier P."/>
            <person name="Alexander Thil Smith A."/>
            <person name="Van Dorsselaer A."/>
            <person name="Weissenbach J."/>
            <person name="Medigue C."/>
            <person name="Le Paslier D."/>
        </authorList>
    </citation>
    <scope>NUCLEOTIDE SEQUENCE</scope>
</reference>
<gene>
    <name evidence="1" type="ORF">CARN5_0542</name>
</gene>